<dbReference type="SUPFAM" id="SSF52540">
    <property type="entry name" value="P-loop containing nucleoside triphosphate hydrolases"/>
    <property type="match status" value="1"/>
</dbReference>
<dbReference type="AlphaFoldDB" id="A0A0M0JC24"/>
<feature type="domain" description="Helicase C-terminal" evidence="9">
    <location>
        <begin position="348"/>
        <end position="495"/>
    </location>
</feature>
<dbReference type="Pfam" id="PF02978">
    <property type="entry name" value="SRP_SPB"/>
    <property type="match status" value="1"/>
</dbReference>
<accession>A0A0M0JC24</accession>
<dbReference type="InterPro" id="IPR027417">
    <property type="entry name" value="P-loop_NTPase"/>
</dbReference>
<dbReference type="GO" id="GO:0005524">
    <property type="term" value="F:ATP binding"/>
    <property type="evidence" value="ECO:0007669"/>
    <property type="project" value="UniProtKB-KW"/>
</dbReference>
<dbReference type="GO" id="GO:0003724">
    <property type="term" value="F:RNA helicase activity"/>
    <property type="evidence" value="ECO:0007669"/>
    <property type="project" value="TreeGrafter"/>
</dbReference>
<evidence type="ECO:0000256" key="5">
    <source>
        <dbReference type="RuleBase" id="RU000492"/>
    </source>
</evidence>
<dbReference type="InterPro" id="IPR000629">
    <property type="entry name" value="RNA-helicase_DEAD-box_CS"/>
</dbReference>
<organism evidence="10 11">
    <name type="scientific">Chrysochromulina tobinii</name>
    <dbReference type="NCBI Taxonomy" id="1460289"/>
    <lineage>
        <taxon>Eukaryota</taxon>
        <taxon>Haptista</taxon>
        <taxon>Haptophyta</taxon>
        <taxon>Prymnesiophyceae</taxon>
        <taxon>Prymnesiales</taxon>
        <taxon>Chrysochromulinaceae</taxon>
        <taxon>Chrysochromulina</taxon>
    </lineage>
</organism>
<keyword evidence="1 5" id="KW-0547">Nucleotide-binding</keyword>
<dbReference type="PROSITE" id="PS51192">
    <property type="entry name" value="HELICASE_ATP_BIND_1"/>
    <property type="match status" value="1"/>
</dbReference>
<feature type="signal peptide" evidence="7">
    <location>
        <begin position="1"/>
        <end position="18"/>
    </location>
</feature>
<dbReference type="PANTHER" id="PTHR47959">
    <property type="entry name" value="ATP-DEPENDENT RNA HELICASE RHLE-RELATED"/>
    <property type="match status" value="1"/>
</dbReference>
<dbReference type="InterPro" id="IPR044742">
    <property type="entry name" value="DEAD/DEAH_RhlB"/>
</dbReference>
<feature type="region of interest" description="Disordered" evidence="6">
    <location>
        <begin position="721"/>
        <end position="761"/>
    </location>
</feature>
<evidence type="ECO:0000256" key="7">
    <source>
        <dbReference type="SAM" id="SignalP"/>
    </source>
</evidence>
<name>A0A0M0JC24_9EUKA</name>
<evidence type="ECO:0000313" key="10">
    <source>
        <dbReference type="EMBL" id="KOO24136.1"/>
    </source>
</evidence>
<dbReference type="Pfam" id="PF00271">
    <property type="entry name" value="Helicase_C"/>
    <property type="match status" value="1"/>
</dbReference>
<evidence type="ECO:0000256" key="2">
    <source>
        <dbReference type="ARBA" id="ARBA00022801"/>
    </source>
</evidence>
<keyword evidence="3 5" id="KW-0347">Helicase</keyword>
<keyword evidence="4 5" id="KW-0067">ATP-binding</keyword>
<evidence type="ECO:0000259" key="8">
    <source>
        <dbReference type="PROSITE" id="PS51192"/>
    </source>
</evidence>
<feature type="domain" description="Helicase ATP-binding" evidence="8">
    <location>
        <begin position="138"/>
        <end position="317"/>
    </location>
</feature>
<dbReference type="InterPro" id="IPR001650">
    <property type="entry name" value="Helicase_C-like"/>
</dbReference>
<evidence type="ECO:0000313" key="11">
    <source>
        <dbReference type="Proteomes" id="UP000037460"/>
    </source>
</evidence>
<dbReference type="EMBL" id="JWZX01003121">
    <property type="protein sequence ID" value="KOO24136.1"/>
    <property type="molecule type" value="Genomic_DNA"/>
</dbReference>
<dbReference type="InterPro" id="IPR011545">
    <property type="entry name" value="DEAD/DEAH_box_helicase_dom"/>
</dbReference>
<feature type="compositionally biased region" description="Basic residues" evidence="6">
    <location>
        <begin position="745"/>
        <end position="761"/>
    </location>
</feature>
<dbReference type="Pfam" id="PF00270">
    <property type="entry name" value="DEAD"/>
    <property type="match status" value="1"/>
</dbReference>
<dbReference type="CDD" id="cd18787">
    <property type="entry name" value="SF2_C_DEAD"/>
    <property type="match status" value="1"/>
</dbReference>
<dbReference type="SUPFAM" id="SSF47446">
    <property type="entry name" value="Signal peptide-binding domain"/>
    <property type="match status" value="1"/>
</dbReference>
<dbReference type="PROSITE" id="PS00039">
    <property type="entry name" value="DEAD_ATP_HELICASE"/>
    <property type="match status" value="1"/>
</dbReference>
<dbReference type="GO" id="GO:0008312">
    <property type="term" value="F:7S RNA binding"/>
    <property type="evidence" value="ECO:0007669"/>
    <property type="project" value="InterPro"/>
</dbReference>
<dbReference type="InterPro" id="IPR014001">
    <property type="entry name" value="Helicase_ATP-bd"/>
</dbReference>
<feature type="chain" id="PRO_5005601675" evidence="7">
    <location>
        <begin position="19"/>
        <end position="761"/>
    </location>
</feature>
<dbReference type="SMART" id="SM00490">
    <property type="entry name" value="HELICc"/>
    <property type="match status" value="1"/>
</dbReference>
<gene>
    <name evidence="10" type="ORF">Ctob_004824</name>
</gene>
<dbReference type="CDD" id="cd00268">
    <property type="entry name" value="DEADc"/>
    <property type="match status" value="1"/>
</dbReference>
<dbReference type="GO" id="GO:0048500">
    <property type="term" value="C:signal recognition particle"/>
    <property type="evidence" value="ECO:0007669"/>
    <property type="project" value="InterPro"/>
</dbReference>
<evidence type="ECO:0000259" key="9">
    <source>
        <dbReference type="PROSITE" id="PS51194"/>
    </source>
</evidence>
<reference evidence="11" key="1">
    <citation type="journal article" date="2015" name="PLoS Genet.">
        <title>Genome Sequence and Transcriptome Analyses of Chrysochromulina tobin: Metabolic Tools for Enhanced Algal Fitness in the Prominent Order Prymnesiales (Haptophyceae).</title>
        <authorList>
            <person name="Hovde B.T."/>
            <person name="Deodato C.R."/>
            <person name="Hunsperger H.M."/>
            <person name="Ryken S.A."/>
            <person name="Yost W."/>
            <person name="Jha R.K."/>
            <person name="Patterson J."/>
            <person name="Monnat R.J. Jr."/>
            <person name="Barlow S.B."/>
            <person name="Starkenburg S.R."/>
            <person name="Cattolico R.A."/>
        </authorList>
    </citation>
    <scope>NUCLEOTIDE SEQUENCE</scope>
    <source>
        <strain evidence="11">CCMP291</strain>
    </source>
</reference>
<dbReference type="OrthoDB" id="4255at2759"/>
<dbReference type="Gene3D" id="3.40.50.300">
    <property type="entry name" value="P-loop containing nucleotide triphosphate hydrolases"/>
    <property type="match status" value="2"/>
</dbReference>
<comment type="similarity">
    <text evidence="5">Belongs to the DEAD box helicase family.</text>
</comment>
<keyword evidence="11" id="KW-1185">Reference proteome</keyword>
<dbReference type="GO" id="GO:0016787">
    <property type="term" value="F:hydrolase activity"/>
    <property type="evidence" value="ECO:0007669"/>
    <property type="project" value="UniProtKB-KW"/>
</dbReference>
<dbReference type="SMART" id="SM00487">
    <property type="entry name" value="DEXDc"/>
    <property type="match status" value="1"/>
</dbReference>
<dbReference type="InterPro" id="IPR036891">
    <property type="entry name" value="Signal_recog_part_SRP54_M_sf"/>
</dbReference>
<dbReference type="Proteomes" id="UP000037460">
    <property type="component" value="Unassembled WGS sequence"/>
</dbReference>
<dbReference type="Gene3D" id="1.10.260.30">
    <property type="entry name" value="Signal recognition particle, SRP54 subunit, M-domain"/>
    <property type="match status" value="1"/>
</dbReference>
<evidence type="ECO:0000256" key="1">
    <source>
        <dbReference type="ARBA" id="ARBA00022741"/>
    </source>
</evidence>
<proteinExistence type="inferred from homology"/>
<keyword evidence="2 5" id="KW-0378">Hydrolase</keyword>
<dbReference type="InterPro" id="IPR050079">
    <property type="entry name" value="DEAD_box_RNA_helicase"/>
</dbReference>
<dbReference type="GO" id="GO:0006614">
    <property type="term" value="P:SRP-dependent cotranslational protein targeting to membrane"/>
    <property type="evidence" value="ECO:0007669"/>
    <property type="project" value="InterPro"/>
</dbReference>
<protein>
    <submittedName>
        <fullName evidence="10">Nucleolar RNA helicase 2-like protein</fullName>
    </submittedName>
</protein>
<dbReference type="GO" id="GO:0005829">
    <property type="term" value="C:cytosol"/>
    <property type="evidence" value="ECO:0007669"/>
    <property type="project" value="TreeGrafter"/>
</dbReference>
<dbReference type="PROSITE" id="PS51194">
    <property type="entry name" value="HELICASE_CTER"/>
    <property type="match status" value="1"/>
</dbReference>
<dbReference type="PANTHER" id="PTHR47959:SF1">
    <property type="entry name" value="ATP-DEPENDENT RNA HELICASE DBPA"/>
    <property type="match status" value="1"/>
</dbReference>
<dbReference type="InterPro" id="IPR004125">
    <property type="entry name" value="Signal_recog_particle_SRP54_M"/>
</dbReference>
<sequence>MFALALTTASWLPTSLVPTPFTCRAAHHQRTAVQCVAAERVDGKSTPFDDEYISIPGDEEVEAADVLASLALDDDGGIAGDSEKLWALDDDDPNAAPTPDPDDPDRPPIAMFNVDETTVTMLAEKGITHFTPIQAQSYDMLRAGHDMLGRSRTGTGKTLAFALPLVQRLAEEQRRERPERGRAPRMLVLVPTRELAKQVGEVIQMLGRPHRMEVHTFTGGTPYPPQERALRNGIDVLVGTPGRIIDHLNNGGLLLDNLRHVVLDEADEMLNMGFKEDVEQILEAASAQDRQTVLFSATHPPWVRDVSRQHQTDPIEIDAVGKGQSEAATSVDHRAVLTPAAETARCSTLADVIAVYGTENAKTIVFTSTKREVDELCASSALSALSPQALHGDFSQAQRDLTLRRFREGHFNVLVATDVAARGIDIQGIDLVVQYRLPQDPDSYVHRSGRTGRAGRTGTSLLLYSEREEREVTNLERRANVRFVKSGPPSTSTVMAAAAQLVPRRLKAVEPKVQKYFTAAAAELLAGDDVVAHVAQALALVAGKVTLTQRSLLTGEEGQTTLLLEASDGSMLTAGDAMAAINRLGKTSSGDEAAPKAVSTGADEVVSGIDRRAASGEVSFEDFLTMSSAFAKLGGKGIPGMPTLTDAQLAETKQKFLKHEKIVEVMLEDERANPEMLIEDLKSGGARPGPRIQRLAVASGQPETEVGLFLMQFEAMRESTRRIAAGEDPDEVNESMATPPGANRAAKRAAAKRAQKAKTKK</sequence>
<evidence type="ECO:0000256" key="6">
    <source>
        <dbReference type="SAM" id="MobiDB-lite"/>
    </source>
</evidence>
<evidence type="ECO:0000256" key="4">
    <source>
        <dbReference type="ARBA" id="ARBA00022840"/>
    </source>
</evidence>
<evidence type="ECO:0000256" key="3">
    <source>
        <dbReference type="ARBA" id="ARBA00022806"/>
    </source>
</evidence>
<comment type="caution">
    <text evidence="10">The sequence shown here is derived from an EMBL/GenBank/DDBJ whole genome shotgun (WGS) entry which is preliminary data.</text>
</comment>
<feature type="region of interest" description="Disordered" evidence="6">
    <location>
        <begin position="87"/>
        <end position="108"/>
    </location>
</feature>
<keyword evidence="7" id="KW-0732">Signal</keyword>